<dbReference type="PANTHER" id="PTHR45228">
    <property type="entry name" value="CYCLIC DI-GMP PHOSPHODIESTERASE TM_0186-RELATED"/>
    <property type="match status" value="1"/>
</dbReference>
<dbReference type="SMART" id="SM00471">
    <property type="entry name" value="HDc"/>
    <property type="match status" value="1"/>
</dbReference>
<dbReference type="CDD" id="cd00077">
    <property type="entry name" value="HDc"/>
    <property type="match status" value="1"/>
</dbReference>
<dbReference type="Pfam" id="PF13487">
    <property type="entry name" value="HD_5"/>
    <property type="match status" value="1"/>
</dbReference>
<dbReference type="InterPro" id="IPR037522">
    <property type="entry name" value="HD_GYP_dom"/>
</dbReference>
<reference evidence="2" key="1">
    <citation type="submission" date="2019-08" db="EMBL/GenBank/DDBJ databases">
        <authorList>
            <person name="Kucharzyk K."/>
            <person name="Murdoch R.W."/>
            <person name="Higgins S."/>
            <person name="Loffler F."/>
        </authorList>
    </citation>
    <scope>NUCLEOTIDE SEQUENCE</scope>
</reference>
<dbReference type="SUPFAM" id="SSF109604">
    <property type="entry name" value="HD-domain/PDEase-like"/>
    <property type="match status" value="1"/>
</dbReference>
<comment type="caution">
    <text evidence="2">The sequence shown here is derived from an EMBL/GenBank/DDBJ whole genome shotgun (WGS) entry which is preliminary data.</text>
</comment>
<dbReference type="InterPro" id="IPR003607">
    <property type="entry name" value="HD/PDEase_dom"/>
</dbReference>
<dbReference type="AlphaFoldDB" id="A0A645FET6"/>
<organism evidence="2">
    <name type="scientific">bioreactor metagenome</name>
    <dbReference type="NCBI Taxonomy" id="1076179"/>
    <lineage>
        <taxon>unclassified sequences</taxon>
        <taxon>metagenomes</taxon>
        <taxon>ecological metagenomes</taxon>
    </lineage>
</organism>
<evidence type="ECO:0000313" key="2">
    <source>
        <dbReference type="EMBL" id="MPN11859.1"/>
    </source>
</evidence>
<dbReference type="PROSITE" id="PS51832">
    <property type="entry name" value="HD_GYP"/>
    <property type="match status" value="1"/>
</dbReference>
<dbReference type="InterPro" id="IPR052020">
    <property type="entry name" value="Cyclic_di-GMP/3'3'-cGAMP_PDE"/>
</dbReference>
<name>A0A645FET6_9ZZZZ</name>
<sequence length="226" mass="25660">MIINLSIGYCTKADEWMDFSQVEKEAEANMARRKLFDQKSHHNAVLSSIMTTLFERSFETEEHAERIDQICAIVGRKLGLSHEEMDKLHLFAILHDIGKIGISDHILNKPSSLNEEEFAVMKTHPEIGYRIAMASPEFASIAELILTHHERWDGAGYPNRISGEKIPLLSRILAIADAYDAMTKDRIYRKALPREVAVREIKTNAGSQFDPQIAGVFLQILEQNDL</sequence>
<proteinExistence type="predicted"/>
<dbReference type="PANTHER" id="PTHR45228:SF1">
    <property type="entry name" value="CYCLIC DI-GMP PHOSPHODIESTERASE TM_0186"/>
    <property type="match status" value="1"/>
</dbReference>
<gene>
    <name evidence="2" type="ORF">SDC9_159167</name>
</gene>
<dbReference type="EMBL" id="VSSQ01058129">
    <property type="protein sequence ID" value="MPN11859.1"/>
    <property type="molecule type" value="Genomic_DNA"/>
</dbReference>
<dbReference type="Gene3D" id="1.10.3210.10">
    <property type="entry name" value="Hypothetical protein af1432"/>
    <property type="match status" value="1"/>
</dbReference>
<feature type="domain" description="HD-GYP" evidence="1">
    <location>
        <begin position="38"/>
        <end position="226"/>
    </location>
</feature>
<evidence type="ECO:0000259" key="1">
    <source>
        <dbReference type="PROSITE" id="PS51832"/>
    </source>
</evidence>
<protein>
    <recommendedName>
        <fullName evidence="1">HD-GYP domain-containing protein</fullName>
    </recommendedName>
</protein>
<accession>A0A645FET6</accession>